<feature type="compositionally biased region" description="Polar residues" evidence="1">
    <location>
        <begin position="637"/>
        <end position="649"/>
    </location>
</feature>
<feature type="region of interest" description="Disordered" evidence="1">
    <location>
        <begin position="943"/>
        <end position="1064"/>
    </location>
</feature>
<feature type="region of interest" description="Disordered" evidence="1">
    <location>
        <begin position="1"/>
        <end position="29"/>
    </location>
</feature>
<protein>
    <submittedName>
        <fullName evidence="2">Uncharacterized protein</fullName>
    </submittedName>
</protein>
<feature type="compositionally biased region" description="Basic and acidic residues" evidence="1">
    <location>
        <begin position="1047"/>
        <end position="1064"/>
    </location>
</feature>
<feature type="region of interest" description="Disordered" evidence="1">
    <location>
        <begin position="833"/>
        <end position="875"/>
    </location>
</feature>
<feature type="region of interest" description="Disordered" evidence="1">
    <location>
        <begin position="207"/>
        <end position="264"/>
    </location>
</feature>
<feature type="compositionally biased region" description="Low complexity" evidence="1">
    <location>
        <begin position="661"/>
        <end position="675"/>
    </location>
</feature>
<feature type="compositionally biased region" description="Polar residues" evidence="1">
    <location>
        <begin position="694"/>
        <end position="708"/>
    </location>
</feature>
<feature type="compositionally biased region" description="Polar residues" evidence="1">
    <location>
        <begin position="179"/>
        <end position="189"/>
    </location>
</feature>
<dbReference type="AlphaFoldDB" id="A0AAN7B3M5"/>
<feature type="compositionally biased region" description="Low complexity" evidence="1">
    <location>
        <begin position="457"/>
        <end position="473"/>
    </location>
</feature>
<feature type="compositionally biased region" description="Low complexity" evidence="1">
    <location>
        <begin position="133"/>
        <end position="154"/>
    </location>
</feature>
<dbReference type="EMBL" id="MU858146">
    <property type="protein sequence ID" value="KAK4211551.1"/>
    <property type="molecule type" value="Genomic_DNA"/>
</dbReference>
<evidence type="ECO:0000313" key="3">
    <source>
        <dbReference type="Proteomes" id="UP001301769"/>
    </source>
</evidence>
<evidence type="ECO:0000256" key="1">
    <source>
        <dbReference type="SAM" id="MobiDB-lite"/>
    </source>
</evidence>
<feature type="region of interest" description="Disordered" evidence="1">
    <location>
        <begin position="133"/>
        <end position="194"/>
    </location>
</feature>
<feature type="compositionally biased region" description="Low complexity" evidence="1">
    <location>
        <begin position="223"/>
        <end position="233"/>
    </location>
</feature>
<feature type="region of interest" description="Disordered" evidence="1">
    <location>
        <begin position="452"/>
        <end position="473"/>
    </location>
</feature>
<dbReference type="Proteomes" id="UP001301769">
    <property type="component" value="Unassembled WGS sequence"/>
</dbReference>
<name>A0AAN7B3M5_9PEZI</name>
<feature type="region of interest" description="Disordered" evidence="1">
    <location>
        <begin position="748"/>
        <end position="770"/>
    </location>
</feature>
<reference evidence="2" key="1">
    <citation type="journal article" date="2023" name="Mol. Phylogenet. Evol.">
        <title>Genome-scale phylogeny and comparative genomics of the fungal order Sordariales.</title>
        <authorList>
            <person name="Hensen N."/>
            <person name="Bonometti L."/>
            <person name="Westerberg I."/>
            <person name="Brannstrom I.O."/>
            <person name="Guillou S."/>
            <person name="Cros-Aarteil S."/>
            <person name="Calhoun S."/>
            <person name="Haridas S."/>
            <person name="Kuo A."/>
            <person name="Mondo S."/>
            <person name="Pangilinan J."/>
            <person name="Riley R."/>
            <person name="LaButti K."/>
            <person name="Andreopoulos B."/>
            <person name="Lipzen A."/>
            <person name="Chen C."/>
            <person name="Yan M."/>
            <person name="Daum C."/>
            <person name="Ng V."/>
            <person name="Clum A."/>
            <person name="Steindorff A."/>
            <person name="Ohm R.A."/>
            <person name="Martin F."/>
            <person name="Silar P."/>
            <person name="Natvig D.O."/>
            <person name="Lalanne C."/>
            <person name="Gautier V."/>
            <person name="Ament-Velasquez S.L."/>
            <person name="Kruys A."/>
            <person name="Hutchinson M.I."/>
            <person name="Powell A.J."/>
            <person name="Barry K."/>
            <person name="Miller A.N."/>
            <person name="Grigoriev I.V."/>
            <person name="Debuchy R."/>
            <person name="Gladieux P."/>
            <person name="Hiltunen Thoren M."/>
            <person name="Johannesson H."/>
        </authorList>
    </citation>
    <scope>NUCLEOTIDE SEQUENCE</scope>
    <source>
        <strain evidence="2">PSN293</strain>
    </source>
</reference>
<feature type="region of interest" description="Disordered" evidence="1">
    <location>
        <begin position="362"/>
        <end position="430"/>
    </location>
</feature>
<comment type="caution">
    <text evidence="2">The sequence shown here is derived from an EMBL/GenBank/DDBJ whole genome shotgun (WGS) entry which is preliminary data.</text>
</comment>
<sequence>MSERDDAFGGYLPEQDESTQPPQSGASGGWLAADLYEDEVDPEDSFFARAVLASGSSDTRMTEEEQAGGVPDDFIDWHAVAAREQAAAAAPPAVSSAAGVAGRAFDVVAHLGNLGAGRFGQFPIANLAHRPQPRGLQQQAGQAPAGALAGAGQAEPWVSPSQRAMRQGRPAQAPIASGNLAQSQSSQAPVGSGNLARRPAVIDSFTHPSLFPRVEDEQPSQSGTAGTAGTAAAPDRFTHPGLVKRKAEQQDDGNHPAKRLAGDVNAGMHTSIPAAADGRTVGANAAIADDSTTGRGPGTGLGFGMAVIDHEVVPYPITKYTVPRLPPRNTKGVNIHSRGNTEPPGEFARRWRVNLWGPLSIRPLPAWAMDPPRGWDERPPPLAERLANSRPSATTSHGTTTTPVQPPTSTQSSDVRVSAQPSNSAQSYDHRMFAPPADQSAAGLNLRADSAVAEQGQANLPSQAPQQPAAPALQGFQTATDRDFLLSLPGQDATPHSRYPQRSYPRLLPSPPARAQAQQQLAPAPIQPLQYQVQQQSAPAQFAQNQFQNQLQHQIAPSPDYLQNQIQQQLAPAQNQFQNQVQYQIAPSTEQLQNQIQHQILHRYHGQQLNNQKQQDQNLHQHQVTMEPSRNPFRSRMPSTPSRDQTGSGTIDPRILAKGGAQASQSPAAPSPRASMEYDGSSGSSIAYGGFGVQSPQPRQQNQTESSPTAGLEAVAAAALTAIERPQFYVRSQPASLVSPFRQAVATAVSTSHPRPQLPPPQRKRKQPPSLEDLRAWNKFREAIGRPFVPDVLRTLEEMRARQEESKEVMAMYRAAGRPRVSEIDKALARMRAPGDPLAPRPSNPPTATVPAPSTGRPNPTPRESPAAQPRFFDPIPPRIVAEQLNIPGNMIRGPQHRIGPSSRQLLPHPPQLATDVAQELNFPGNLSQSRQQQIDPLRQQLLPAPPQNVNQPLQQNAYPPPQQNAYQQPSQNQASPPSRGPSRGRSRERKAGSASRGSSGSRSRESAAQAGSSSRVNEAGSASGEASRGRSGEREAVSASGSANRESSRERLQREYPELWHLW</sequence>
<reference evidence="2" key="2">
    <citation type="submission" date="2023-05" db="EMBL/GenBank/DDBJ databases">
        <authorList>
            <consortium name="Lawrence Berkeley National Laboratory"/>
            <person name="Steindorff A."/>
            <person name="Hensen N."/>
            <person name="Bonometti L."/>
            <person name="Westerberg I."/>
            <person name="Brannstrom I.O."/>
            <person name="Guillou S."/>
            <person name="Cros-Aarteil S."/>
            <person name="Calhoun S."/>
            <person name="Haridas S."/>
            <person name="Kuo A."/>
            <person name="Mondo S."/>
            <person name="Pangilinan J."/>
            <person name="Riley R."/>
            <person name="Labutti K."/>
            <person name="Andreopoulos B."/>
            <person name="Lipzen A."/>
            <person name="Chen C."/>
            <person name="Yanf M."/>
            <person name="Daum C."/>
            <person name="Ng V."/>
            <person name="Clum A."/>
            <person name="Ohm R."/>
            <person name="Martin F."/>
            <person name="Silar P."/>
            <person name="Natvig D."/>
            <person name="Lalanne C."/>
            <person name="Gautier V."/>
            <person name="Ament-Velasquez S.L."/>
            <person name="Kruys A."/>
            <person name="Hutchinson M.I."/>
            <person name="Powell A.J."/>
            <person name="Barry K."/>
            <person name="Miller A.N."/>
            <person name="Grigoriev I.V."/>
            <person name="Debuchy R."/>
            <person name="Gladieux P."/>
            <person name="Thoren M.H."/>
            <person name="Johannesson H."/>
        </authorList>
    </citation>
    <scope>NUCLEOTIDE SEQUENCE</scope>
    <source>
        <strain evidence="2">PSN293</strain>
    </source>
</reference>
<feature type="compositionally biased region" description="Low complexity" evidence="1">
    <location>
        <begin position="993"/>
        <end position="1027"/>
    </location>
</feature>
<feature type="region of interest" description="Disordered" evidence="1">
    <location>
        <begin position="610"/>
        <end position="709"/>
    </location>
</feature>
<proteinExistence type="predicted"/>
<feature type="compositionally biased region" description="Basic and acidic residues" evidence="1">
    <location>
        <begin position="1028"/>
        <end position="1037"/>
    </location>
</feature>
<feature type="compositionally biased region" description="Low complexity" evidence="1">
    <location>
        <begin position="394"/>
        <end position="413"/>
    </location>
</feature>
<feature type="region of interest" description="Disordered" evidence="1">
    <location>
        <begin position="487"/>
        <end position="521"/>
    </location>
</feature>
<feature type="compositionally biased region" description="Low complexity" evidence="1">
    <location>
        <begin position="610"/>
        <end position="623"/>
    </location>
</feature>
<feature type="compositionally biased region" description="Low complexity" evidence="1">
    <location>
        <begin position="943"/>
        <end position="982"/>
    </location>
</feature>
<feature type="compositionally biased region" description="Basic and acidic residues" evidence="1">
    <location>
        <begin position="245"/>
        <end position="255"/>
    </location>
</feature>
<feature type="compositionally biased region" description="Low complexity" evidence="1">
    <location>
        <begin position="500"/>
        <end position="521"/>
    </location>
</feature>
<organism evidence="2 3">
    <name type="scientific">Rhypophila decipiens</name>
    <dbReference type="NCBI Taxonomy" id="261697"/>
    <lineage>
        <taxon>Eukaryota</taxon>
        <taxon>Fungi</taxon>
        <taxon>Dikarya</taxon>
        <taxon>Ascomycota</taxon>
        <taxon>Pezizomycotina</taxon>
        <taxon>Sordariomycetes</taxon>
        <taxon>Sordariomycetidae</taxon>
        <taxon>Sordariales</taxon>
        <taxon>Naviculisporaceae</taxon>
        <taxon>Rhypophila</taxon>
    </lineage>
</organism>
<accession>A0AAN7B3M5</accession>
<gene>
    <name evidence="2" type="ORF">QBC37DRAFT_402350</name>
</gene>
<evidence type="ECO:0000313" key="2">
    <source>
        <dbReference type="EMBL" id="KAK4211551.1"/>
    </source>
</evidence>
<keyword evidence="3" id="KW-1185">Reference proteome</keyword>